<reference evidence="1" key="1">
    <citation type="submission" date="2022-01" db="EMBL/GenBank/DDBJ databases">
        <title>Paenibacillus spongiae sp. nov., isolated from marine sponge.</title>
        <authorList>
            <person name="Li Z."/>
            <person name="Zhang M."/>
        </authorList>
    </citation>
    <scope>NUCLEOTIDE SEQUENCE</scope>
    <source>
        <strain evidence="1">PHS-Z3</strain>
    </source>
</reference>
<gene>
    <name evidence="1" type="ORF">L1F29_04870</name>
</gene>
<dbReference type="Proteomes" id="UP001057877">
    <property type="component" value="Chromosome"/>
</dbReference>
<evidence type="ECO:0000313" key="2">
    <source>
        <dbReference type="Proteomes" id="UP001057877"/>
    </source>
</evidence>
<proteinExistence type="predicted"/>
<protein>
    <recommendedName>
        <fullName evidence="3">Antitoxin VbhA domain-containing protein</fullName>
    </recommendedName>
</protein>
<keyword evidence="2" id="KW-1185">Reference proteome</keyword>
<dbReference type="RefSeq" id="WP_258387241.1">
    <property type="nucleotide sequence ID" value="NZ_CP091430.1"/>
</dbReference>
<sequence>MSIAQRDLSRISTAEYFRASLKRGNVPEDDQKDLLLSHVSTYTDITIKDGMEPTLEGFLTAHDEWDHEDLYDTIEAEINRVSAMSRKGAM</sequence>
<organism evidence="1 2">
    <name type="scientific">Paenibacillus spongiae</name>
    <dbReference type="NCBI Taxonomy" id="2909671"/>
    <lineage>
        <taxon>Bacteria</taxon>
        <taxon>Bacillati</taxon>
        <taxon>Bacillota</taxon>
        <taxon>Bacilli</taxon>
        <taxon>Bacillales</taxon>
        <taxon>Paenibacillaceae</taxon>
        <taxon>Paenibacillus</taxon>
    </lineage>
</organism>
<dbReference type="EMBL" id="CP091430">
    <property type="protein sequence ID" value="UVI31178.1"/>
    <property type="molecule type" value="Genomic_DNA"/>
</dbReference>
<evidence type="ECO:0008006" key="3">
    <source>
        <dbReference type="Google" id="ProtNLM"/>
    </source>
</evidence>
<accession>A0ABY5SCC2</accession>
<evidence type="ECO:0000313" key="1">
    <source>
        <dbReference type="EMBL" id="UVI31178.1"/>
    </source>
</evidence>
<name>A0ABY5SCC2_9BACL</name>